<comment type="caution">
    <text evidence="2">The sequence shown here is derived from an EMBL/GenBank/DDBJ whole genome shotgun (WGS) entry which is preliminary data.</text>
</comment>
<proteinExistence type="predicted"/>
<feature type="domain" description="Helitron helicase-like" evidence="1">
    <location>
        <begin position="54"/>
        <end position="181"/>
    </location>
</feature>
<name>A0A8J5MF49_9STRA</name>
<dbReference type="AlphaFoldDB" id="A0A8J5MF49"/>
<accession>A0A8J5MF49</accession>
<reference evidence="2" key="1">
    <citation type="submission" date="2021-01" db="EMBL/GenBank/DDBJ databases">
        <title>Phytophthora aleatoria, a newly-described species from Pinus radiata is distinct from Phytophthora cactorum isolates based on comparative genomics.</title>
        <authorList>
            <person name="Mcdougal R."/>
            <person name="Panda P."/>
            <person name="Williams N."/>
            <person name="Studholme D.J."/>
        </authorList>
    </citation>
    <scope>NUCLEOTIDE SEQUENCE</scope>
    <source>
        <strain evidence="2">NZFS 4037</strain>
    </source>
</reference>
<protein>
    <recommendedName>
        <fullName evidence="1">Helitron helicase-like domain-containing protein</fullName>
    </recommendedName>
</protein>
<evidence type="ECO:0000313" key="3">
    <source>
        <dbReference type="Proteomes" id="UP000709295"/>
    </source>
</evidence>
<sequence length="182" mass="20655">MLSGHQFAEDELFSVVAFDRISLRNMYIHNHIRCQRFPHLERRRQGCLPWRPAQDSVAQSFLKTVETGIRSVWGSNAERSQCRPKAFAYQTRFGQPALFVTLTPNTDNSLVLSQYAGISSVDTLLDILEARLPSKAALREASRRNDCASACLFMRQVDAFIRYALGIKKSLPFRGLFGDVKV</sequence>
<gene>
    <name evidence="2" type="ORF">JG688_00010362</name>
</gene>
<organism evidence="2 3">
    <name type="scientific">Phytophthora aleatoria</name>
    <dbReference type="NCBI Taxonomy" id="2496075"/>
    <lineage>
        <taxon>Eukaryota</taxon>
        <taxon>Sar</taxon>
        <taxon>Stramenopiles</taxon>
        <taxon>Oomycota</taxon>
        <taxon>Peronosporomycetes</taxon>
        <taxon>Peronosporales</taxon>
        <taxon>Peronosporaceae</taxon>
        <taxon>Phytophthora</taxon>
    </lineage>
</organism>
<keyword evidence="3" id="KW-1185">Reference proteome</keyword>
<dbReference type="Proteomes" id="UP000709295">
    <property type="component" value="Unassembled WGS sequence"/>
</dbReference>
<dbReference type="InterPro" id="IPR025476">
    <property type="entry name" value="Helitron_helicase-like"/>
</dbReference>
<dbReference type="EMBL" id="JAENGY010000651">
    <property type="protein sequence ID" value="KAG6958777.1"/>
    <property type="molecule type" value="Genomic_DNA"/>
</dbReference>
<dbReference type="Pfam" id="PF14214">
    <property type="entry name" value="Helitron_like_N"/>
    <property type="match status" value="1"/>
</dbReference>
<evidence type="ECO:0000259" key="1">
    <source>
        <dbReference type="Pfam" id="PF14214"/>
    </source>
</evidence>
<evidence type="ECO:0000313" key="2">
    <source>
        <dbReference type="EMBL" id="KAG6958777.1"/>
    </source>
</evidence>